<comment type="caution">
    <text evidence="2">The sequence shown here is derived from an EMBL/GenBank/DDBJ whole genome shotgun (WGS) entry which is preliminary data.</text>
</comment>
<evidence type="ECO:0000256" key="1">
    <source>
        <dbReference type="ARBA" id="ARBA00007865"/>
    </source>
</evidence>
<evidence type="ECO:0000313" key="2">
    <source>
        <dbReference type="EMBL" id="KAF7190310.1"/>
    </source>
</evidence>
<sequence length="182" mass="20533">MRFSPTDILVGRGVLLDIWSFLNKSYDPFTSHAITFKEIEECAKAQNVRFQYGDILIIRTGWVDAYLRKSKEERDKLGDVVGLNHEFVGVEQSQDMVNFLHDTYFSAVAGDQPGFEKWPPLPNLVLHSILLPLWGLPIGEMWDLEELSKVCREKGQYTFFFASTPANVPGGVGSISNAMAVF</sequence>
<dbReference type="Pfam" id="PF04199">
    <property type="entry name" value="Cyclase"/>
    <property type="match status" value="1"/>
</dbReference>
<dbReference type="GO" id="GO:0004061">
    <property type="term" value="F:arylformamidase activity"/>
    <property type="evidence" value="ECO:0007669"/>
    <property type="project" value="InterPro"/>
</dbReference>
<dbReference type="AlphaFoldDB" id="A0A8H6VKR4"/>
<dbReference type="Gene3D" id="3.50.30.50">
    <property type="entry name" value="Putative cyclase"/>
    <property type="match status" value="1"/>
</dbReference>
<accession>A0A8H6VKR4</accession>
<dbReference type="OrthoDB" id="5396at2759"/>
<dbReference type="InterPro" id="IPR007325">
    <property type="entry name" value="KFase/CYL"/>
</dbReference>
<dbReference type="SUPFAM" id="SSF102198">
    <property type="entry name" value="Putative cyclase"/>
    <property type="match status" value="1"/>
</dbReference>
<dbReference type="InterPro" id="IPR037175">
    <property type="entry name" value="KFase_sf"/>
</dbReference>
<dbReference type="PANTHER" id="PTHR34861:SF10">
    <property type="entry name" value="CYCLASE"/>
    <property type="match status" value="1"/>
</dbReference>
<organism evidence="2 3">
    <name type="scientific">Pseudocercospora fuligena</name>
    <dbReference type="NCBI Taxonomy" id="685502"/>
    <lineage>
        <taxon>Eukaryota</taxon>
        <taxon>Fungi</taxon>
        <taxon>Dikarya</taxon>
        <taxon>Ascomycota</taxon>
        <taxon>Pezizomycotina</taxon>
        <taxon>Dothideomycetes</taxon>
        <taxon>Dothideomycetidae</taxon>
        <taxon>Mycosphaerellales</taxon>
        <taxon>Mycosphaerellaceae</taxon>
        <taxon>Pseudocercospora</taxon>
    </lineage>
</organism>
<comment type="similarity">
    <text evidence="1">Belongs to the Cyclase 1 superfamily.</text>
</comment>
<dbReference type="Proteomes" id="UP000660729">
    <property type="component" value="Unassembled WGS sequence"/>
</dbReference>
<dbReference type="EMBL" id="JABCIY010000175">
    <property type="protein sequence ID" value="KAF7190310.1"/>
    <property type="molecule type" value="Genomic_DNA"/>
</dbReference>
<keyword evidence="3" id="KW-1185">Reference proteome</keyword>
<evidence type="ECO:0000313" key="3">
    <source>
        <dbReference type="Proteomes" id="UP000660729"/>
    </source>
</evidence>
<reference evidence="2" key="1">
    <citation type="submission" date="2020-04" db="EMBL/GenBank/DDBJ databases">
        <title>Draft genome resource of the tomato pathogen Pseudocercospora fuligena.</title>
        <authorList>
            <person name="Zaccaron A."/>
        </authorList>
    </citation>
    <scope>NUCLEOTIDE SEQUENCE</scope>
    <source>
        <strain evidence="2">PF001</strain>
    </source>
</reference>
<protein>
    <recommendedName>
        <fullName evidence="4">Cyclase</fullName>
    </recommendedName>
</protein>
<gene>
    <name evidence="2" type="ORF">HII31_08641</name>
</gene>
<evidence type="ECO:0008006" key="4">
    <source>
        <dbReference type="Google" id="ProtNLM"/>
    </source>
</evidence>
<dbReference type="GO" id="GO:0019441">
    <property type="term" value="P:L-tryptophan catabolic process to kynurenine"/>
    <property type="evidence" value="ECO:0007669"/>
    <property type="project" value="InterPro"/>
</dbReference>
<dbReference type="PANTHER" id="PTHR34861">
    <property type="match status" value="1"/>
</dbReference>
<name>A0A8H6VKR4_9PEZI</name>
<proteinExistence type="inferred from homology"/>